<dbReference type="InterPro" id="IPR036770">
    <property type="entry name" value="Ankyrin_rpt-contain_sf"/>
</dbReference>
<reference evidence="4 5" key="1">
    <citation type="submission" date="2016-07" db="EMBL/GenBank/DDBJ databases">
        <title>Pervasive Adenine N6-methylation of Active Genes in Fungi.</title>
        <authorList>
            <consortium name="DOE Joint Genome Institute"/>
            <person name="Mondo S.J."/>
            <person name="Dannebaum R.O."/>
            <person name="Kuo R.C."/>
            <person name="Labutti K."/>
            <person name="Haridas S."/>
            <person name="Kuo A."/>
            <person name="Salamov A."/>
            <person name="Ahrendt S.R."/>
            <person name="Lipzen A."/>
            <person name="Sullivan W."/>
            <person name="Andreopoulos W.B."/>
            <person name="Clum A."/>
            <person name="Lindquist E."/>
            <person name="Daum C."/>
            <person name="Ramamoorthy G.K."/>
            <person name="Gryganskyi A."/>
            <person name="Culley D."/>
            <person name="Magnuson J.K."/>
            <person name="James T.Y."/>
            <person name="O'Malley M.A."/>
            <person name="Stajich J.E."/>
            <person name="Spatafora J.W."/>
            <person name="Visel A."/>
            <person name="Grigoriev I.V."/>
        </authorList>
    </citation>
    <scope>NUCLEOTIDE SEQUENCE [LARGE SCALE GENOMIC DNA]</scope>
    <source>
        <strain evidence="4 5">NRRL 1336</strain>
    </source>
</reference>
<name>A0A1X2IBZ9_9FUNG</name>
<dbReference type="PANTHER" id="PTHR24126">
    <property type="entry name" value="ANKYRIN REPEAT, PH AND SEC7 DOMAIN CONTAINING PROTEIN SECG-RELATED"/>
    <property type="match status" value="1"/>
</dbReference>
<dbReference type="OrthoDB" id="194358at2759"/>
<dbReference type="Gene3D" id="1.25.40.20">
    <property type="entry name" value="Ankyrin repeat-containing domain"/>
    <property type="match status" value="1"/>
</dbReference>
<accession>A0A1X2IBZ9</accession>
<evidence type="ECO:0000256" key="3">
    <source>
        <dbReference type="PROSITE-ProRule" id="PRU00023"/>
    </source>
</evidence>
<dbReference type="InterPro" id="IPR002110">
    <property type="entry name" value="Ankyrin_rpt"/>
</dbReference>
<dbReference type="SUPFAM" id="SSF48403">
    <property type="entry name" value="Ankyrin repeat"/>
    <property type="match status" value="1"/>
</dbReference>
<dbReference type="STRING" id="90262.A0A1X2IBZ9"/>
<evidence type="ECO:0000313" key="5">
    <source>
        <dbReference type="Proteomes" id="UP000193560"/>
    </source>
</evidence>
<evidence type="ECO:0000256" key="2">
    <source>
        <dbReference type="ARBA" id="ARBA00023043"/>
    </source>
</evidence>
<dbReference type="Proteomes" id="UP000193560">
    <property type="component" value="Unassembled WGS sequence"/>
</dbReference>
<dbReference type="PROSITE" id="PS50297">
    <property type="entry name" value="ANK_REP_REGION"/>
    <property type="match status" value="1"/>
</dbReference>
<dbReference type="AlphaFoldDB" id="A0A1X2IBZ9"/>
<sequence length="420" mass="47477">MPTILSKNIGNLTAGKDNNFQLDIQTAPSHINPSIRTVEQSVDAPNVYDEDKYQFQPQHMTTPLSHQSKTPDMSPWEAAEQADIGVIRAYLDKASTKKDRTLLVNYQNPTTGATLLHLAITHTTTAKTETSSQVLAAEKDTALRLELVTLLLENGADAATCNLYNVQAIHMVPLHIPTGTLPFLDVLLDNDANINARDGDGWTPLHYAARFCQPPTLVMQALVAHGANVNATDHTSHKSCLFGLIANGDYVDCFQWMVHTAKANIQYRGQFNFIPSATVTNTMRKLHHQEQQLHIEITKQATLILQAVKYGRLGILRYLIHTPKTLNKLRSLISLEEIGQARHIIHQHLTDEPREHWELVDKEIHYLSCLLEHDPRSLMAKQSRRLNTASSVLAMHEQQRRKLTRKILNFFMKPKQLIQW</sequence>
<protein>
    <submittedName>
        <fullName evidence="4">Ankyrin repeat-containing domain protein</fullName>
    </submittedName>
</protein>
<evidence type="ECO:0000313" key="4">
    <source>
        <dbReference type="EMBL" id="ORZ13620.1"/>
    </source>
</evidence>
<dbReference type="PROSITE" id="PS50088">
    <property type="entry name" value="ANK_REPEAT"/>
    <property type="match status" value="1"/>
</dbReference>
<dbReference type="SMART" id="SM00248">
    <property type="entry name" value="ANK"/>
    <property type="match status" value="4"/>
</dbReference>
<proteinExistence type="predicted"/>
<keyword evidence="1" id="KW-0677">Repeat</keyword>
<dbReference type="EMBL" id="MCGE01000016">
    <property type="protein sequence ID" value="ORZ13620.1"/>
    <property type="molecule type" value="Genomic_DNA"/>
</dbReference>
<feature type="repeat" description="ANK" evidence="3">
    <location>
        <begin position="200"/>
        <end position="234"/>
    </location>
</feature>
<dbReference type="PANTHER" id="PTHR24126:SF14">
    <property type="entry name" value="ANK_REP_REGION DOMAIN-CONTAINING PROTEIN"/>
    <property type="match status" value="1"/>
</dbReference>
<keyword evidence="2 3" id="KW-0040">ANK repeat</keyword>
<keyword evidence="5" id="KW-1185">Reference proteome</keyword>
<organism evidence="4 5">
    <name type="scientific">Absidia repens</name>
    <dbReference type="NCBI Taxonomy" id="90262"/>
    <lineage>
        <taxon>Eukaryota</taxon>
        <taxon>Fungi</taxon>
        <taxon>Fungi incertae sedis</taxon>
        <taxon>Mucoromycota</taxon>
        <taxon>Mucoromycotina</taxon>
        <taxon>Mucoromycetes</taxon>
        <taxon>Mucorales</taxon>
        <taxon>Cunninghamellaceae</taxon>
        <taxon>Absidia</taxon>
    </lineage>
</organism>
<evidence type="ECO:0000256" key="1">
    <source>
        <dbReference type="ARBA" id="ARBA00022737"/>
    </source>
</evidence>
<dbReference type="Pfam" id="PF12796">
    <property type="entry name" value="Ank_2"/>
    <property type="match status" value="1"/>
</dbReference>
<gene>
    <name evidence="4" type="ORF">BCR42DRAFT_418731</name>
</gene>
<comment type="caution">
    <text evidence="4">The sequence shown here is derived from an EMBL/GenBank/DDBJ whole genome shotgun (WGS) entry which is preliminary data.</text>
</comment>